<feature type="region of interest" description="Disordered" evidence="1">
    <location>
        <begin position="83"/>
        <end position="114"/>
    </location>
</feature>
<protein>
    <submittedName>
        <fullName evidence="2">Uncharacterized protein</fullName>
    </submittedName>
</protein>
<accession>A0AAZ1XTW9</accession>
<evidence type="ECO:0000313" key="2">
    <source>
        <dbReference type="Ensembl" id="ENSOABP00000071796.1"/>
    </source>
</evidence>
<dbReference type="Proteomes" id="UP000472276">
    <property type="component" value="Unassembled WGS sequence"/>
</dbReference>
<dbReference type="AlphaFoldDB" id="A0AAZ1XTW9"/>
<name>A0AAZ1XTW9_OREAU</name>
<proteinExistence type="predicted"/>
<organism evidence="2 3">
    <name type="scientific">Oreochromis aureus</name>
    <name type="common">Israeli tilapia</name>
    <name type="synonym">Chromis aureus</name>
    <dbReference type="NCBI Taxonomy" id="47969"/>
    <lineage>
        <taxon>Eukaryota</taxon>
        <taxon>Metazoa</taxon>
        <taxon>Chordata</taxon>
        <taxon>Craniata</taxon>
        <taxon>Vertebrata</taxon>
        <taxon>Euteleostomi</taxon>
        <taxon>Actinopterygii</taxon>
        <taxon>Neopterygii</taxon>
        <taxon>Teleostei</taxon>
        <taxon>Neoteleostei</taxon>
        <taxon>Acanthomorphata</taxon>
        <taxon>Ovalentaria</taxon>
        <taxon>Cichlomorphae</taxon>
        <taxon>Cichliformes</taxon>
        <taxon>Cichlidae</taxon>
        <taxon>African cichlids</taxon>
        <taxon>Pseudocrenilabrinae</taxon>
        <taxon>Oreochromini</taxon>
        <taxon>Oreochromis</taxon>
    </lineage>
</organism>
<evidence type="ECO:0000313" key="3">
    <source>
        <dbReference type="Proteomes" id="UP000472276"/>
    </source>
</evidence>
<keyword evidence="3" id="KW-1185">Reference proteome</keyword>
<reference evidence="2" key="2">
    <citation type="submission" date="2025-08" db="UniProtKB">
        <authorList>
            <consortium name="Ensembl"/>
        </authorList>
    </citation>
    <scope>IDENTIFICATION</scope>
</reference>
<sequence length="114" mass="12996">MVLTGVIQNLFDYIRVVKLFKDGNLLIDSLQRPFRLDLTQKYGPDSKLTWKTCLPHQPLLGKHLHRLQHREGNLVGLQQVKGNRMSPAAKKAKEKRNSSMLTGFLHPTPRNSVA</sequence>
<reference evidence="2" key="3">
    <citation type="submission" date="2025-09" db="UniProtKB">
        <authorList>
            <consortium name="Ensembl"/>
        </authorList>
    </citation>
    <scope>IDENTIFICATION</scope>
</reference>
<reference evidence="3" key="1">
    <citation type="submission" date="2020-03" db="EMBL/GenBank/DDBJ databases">
        <title>Evolution of repeat sequences and sex chromosomes of tilapia species revealed by chromosome-level genomes.</title>
        <authorList>
            <person name="Xu L."/>
            <person name="Tao W."/>
            <person name="Wang D."/>
            <person name="Zhou Q."/>
        </authorList>
    </citation>
    <scope>NUCLEOTIDE SEQUENCE [LARGE SCALE GENOMIC DNA]</scope>
    <source>
        <strain evidence="3">Israel</strain>
    </source>
</reference>
<dbReference type="Ensembl" id="ENSOABT00000069565.1">
    <property type="protein sequence ID" value="ENSOABP00000071796.1"/>
    <property type="gene ID" value="ENSOABG00000032841.1"/>
</dbReference>
<evidence type="ECO:0000256" key="1">
    <source>
        <dbReference type="SAM" id="MobiDB-lite"/>
    </source>
</evidence>